<sequence>MTTFNRIFVLVRQYFLLFLDWFCQTFLGRRLIPLTEESLLKKFPPEDRRLLLSETLTRRWWYEGFTILLKCFREDETCTLAGRQVIETRWTEILRNRLAISKRLASVDLTKCPITKPIFIIGSARTGSTYLQALLNQDPRNTSPYYYEVMCPVIEGSTSKLGHEDLRTRTYERQLASVYRNLPSLKAAHNINLQGPYECFRLLDNTGIFKSYFVFTRNNSGYLDWVLARTKDEMAEMYQLHKKQLQLIFLSRDSDSTPENSRVILKDSLHSVYLEAILDAYPDAVFIHTYRDPVAVMASSCSVVEAFRESYGYGSTAIDRKALGKELLYFPWGHGGKEILKFRKDHPEEEHRFIDIAYAELVASPMDIVKRIYGHFGLNLTNHGRERMKRYVQENPQNKHGRHKYDLSKYGLTKDEVYEHFKEYIQYFNIQC</sequence>
<organism evidence="1 2">
    <name type="scientific">Lingula anatina</name>
    <name type="common">Brachiopod</name>
    <name type="synonym">Lingula unguis</name>
    <dbReference type="NCBI Taxonomy" id="7574"/>
    <lineage>
        <taxon>Eukaryota</taxon>
        <taxon>Metazoa</taxon>
        <taxon>Spiralia</taxon>
        <taxon>Lophotrochozoa</taxon>
        <taxon>Brachiopoda</taxon>
        <taxon>Linguliformea</taxon>
        <taxon>Lingulata</taxon>
        <taxon>Lingulida</taxon>
        <taxon>Linguloidea</taxon>
        <taxon>Lingulidae</taxon>
        <taxon>Lingula</taxon>
    </lineage>
</organism>
<dbReference type="InterPro" id="IPR027417">
    <property type="entry name" value="P-loop_NTPase"/>
</dbReference>
<dbReference type="Pfam" id="PF13469">
    <property type="entry name" value="Sulfotransfer_3"/>
    <property type="match status" value="1"/>
</dbReference>
<evidence type="ECO:0000313" key="1">
    <source>
        <dbReference type="Proteomes" id="UP000085678"/>
    </source>
</evidence>
<dbReference type="InterPro" id="IPR052736">
    <property type="entry name" value="Stf3_sulfotransferase"/>
</dbReference>
<dbReference type="OrthoDB" id="429813at2759"/>
<dbReference type="KEGG" id="lak:106179588"/>
<name>A0A1S3K8I5_LINAN</name>
<dbReference type="InParanoid" id="A0A1S3K8I5"/>
<proteinExistence type="predicted"/>
<dbReference type="Proteomes" id="UP000085678">
    <property type="component" value="Unplaced"/>
</dbReference>
<accession>A0A1S3K8I5</accession>
<keyword evidence="1" id="KW-1185">Reference proteome</keyword>
<evidence type="ECO:0000313" key="2">
    <source>
        <dbReference type="RefSeq" id="XP_013418754.1"/>
    </source>
</evidence>
<protein>
    <submittedName>
        <fullName evidence="2">Uncharacterized protein LOC106179588</fullName>
    </submittedName>
</protein>
<dbReference type="GeneID" id="106179588"/>
<dbReference type="PANTHER" id="PTHR36451:SF1">
    <property type="entry name" value="OMEGA-HYDROXY-BETA-DIHYDROMENAQUINONE-9 SULFOTRANSFERASE STF3"/>
    <property type="match status" value="1"/>
</dbReference>
<dbReference type="Gene3D" id="3.40.50.300">
    <property type="entry name" value="P-loop containing nucleotide triphosphate hydrolases"/>
    <property type="match status" value="1"/>
</dbReference>
<reference evidence="2" key="1">
    <citation type="submission" date="2025-08" db="UniProtKB">
        <authorList>
            <consortium name="RefSeq"/>
        </authorList>
    </citation>
    <scope>IDENTIFICATION</scope>
    <source>
        <tissue evidence="2">Gonads</tissue>
    </source>
</reference>
<dbReference type="AlphaFoldDB" id="A0A1S3K8I5"/>
<dbReference type="RefSeq" id="XP_013418754.1">
    <property type="nucleotide sequence ID" value="XM_013563300.2"/>
</dbReference>
<dbReference type="PANTHER" id="PTHR36451">
    <property type="entry name" value="PAPS-DEPENDENT SULFOTRANSFERASE STF3"/>
    <property type="match status" value="1"/>
</dbReference>
<gene>
    <name evidence="2" type="primary">LOC106179588</name>
</gene>
<dbReference type="SUPFAM" id="SSF52540">
    <property type="entry name" value="P-loop containing nucleoside triphosphate hydrolases"/>
    <property type="match status" value="1"/>
</dbReference>